<dbReference type="PANTHER" id="PTHR46797:SF1">
    <property type="entry name" value="METHYLPHOSPHONATE SYNTHASE"/>
    <property type="match status" value="1"/>
</dbReference>
<dbReference type="RefSeq" id="WP_111917930.1">
    <property type="nucleotide sequence ID" value="NZ_CAUWHR010000003.1"/>
</dbReference>
<dbReference type="InterPro" id="IPR001387">
    <property type="entry name" value="Cro/C1-type_HTH"/>
</dbReference>
<dbReference type="AlphaFoldDB" id="A0A2Z4U7S5"/>
<reference evidence="4" key="1">
    <citation type="submission" date="2018-06" db="EMBL/GenBank/DDBJ databases">
        <title>Description of Blautia argi sp. nov., a new anaerobic isolated from dog feces.</title>
        <authorList>
            <person name="Chang Y.-H."/>
            <person name="Paek J."/>
            <person name="Shin Y."/>
        </authorList>
    </citation>
    <scope>NUCLEOTIDE SEQUENCE [LARGE SCALE GENOMIC DNA]</scope>
    <source>
        <strain evidence="4">KCTC 15426</strain>
    </source>
</reference>
<dbReference type="Gene3D" id="1.10.260.40">
    <property type="entry name" value="lambda repressor-like DNA-binding domains"/>
    <property type="match status" value="1"/>
</dbReference>
<dbReference type="PROSITE" id="PS50943">
    <property type="entry name" value="HTH_CROC1"/>
    <property type="match status" value="1"/>
</dbReference>
<keyword evidence="1" id="KW-0238">DNA-binding</keyword>
<dbReference type="InterPro" id="IPR050807">
    <property type="entry name" value="TransReg_Diox_bact_type"/>
</dbReference>
<evidence type="ECO:0000259" key="2">
    <source>
        <dbReference type="PROSITE" id="PS50943"/>
    </source>
</evidence>
<dbReference type="Pfam" id="PF01381">
    <property type="entry name" value="HTH_3"/>
    <property type="match status" value="1"/>
</dbReference>
<dbReference type="InterPro" id="IPR010982">
    <property type="entry name" value="Lambda_DNA-bd_dom_sf"/>
</dbReference>
<dbReference type="SMART" id="SM00530">
    <property type="entry name" value="HTH_XRE"/>
    <property type="match status" value="1"/>
</dbReference>
<dbReference type="GO" id="GO:0005829">
    <property type="term" value="C:cytosol"/>
    <property type="evidence" value="ECO:0007669"/>
    <property type="project" value="TreeGrafter"/>
</dbReference>
<dbReference type="Proteomes" id="UP000250003">
    <property type="component" value="Chromosome"/>
</dbReference>
<dbReference type="EMBL" id="CP030280">
    <property type="protein sequence ID" value="AWY97097.1"/>
    <property type="molecule type" value="Genomic_DNA"/>
</dbReference>
<dbReference type="CDD" id="cd00093">
    <property type="entry name" value="HTH_XRE"/>
    <property type="match status" value="1"/>
</dbReference>
<evidence type="ECO:0000256" key="1">
    <source>
        <dbReference type="ARBA" id="ARBA00023125"/>
    </source>
</evidence>
<keyword evidence="4" id="KW-1185">Reference proteome</keyword>
<evidence type="ECO:0000313" key="3">
    <source>
        <dbReference type="EMBL" id="AWY97097.1"/>
    </source>
</evidence>
<dbReference type="KEGG" id="blau:DQQ01_01820"/>
<dbReference type="PANTHER" id="PTHR46797">
    <property type="entry name" value="HTH-TYPE TRANSCRIPTIONAL REGULATOR"/>
    <property type="match status" value="1"/>
</dbReference>
<organism evidence="3 4">
    <name type="scientific">Blautia argi</name>
    <dbReference type="NCBI Taxonomy" id="1912897"/>
    <lineage>
        <taxon>Bacteria</taxon>
        <taxon>Bacillati</taxon>
        <taxon>Bacillota</taxon>
        <taxon>Clostridia</taxon>
        <taxon>Lachnospirales</taxon>
        <taxon>Lachnospiraceae</taxon>
        <taxon>Blautia</taxon>
    </lineage>
</organism>
<gene>
    <name evidence="3" type="ORF">DQQ01_01820</name>
</gene>
<dbReference type="OrthoDB" id="1629646at2"/>
<accession>A0A2Z4U7S5</accession>
<dbReference type="SUPFAM" id="SSF47413">
    <property type="entry name" value="lambda repressor-like DNA-binding domains"/>
    <property type="match status" value="1"/>
</dbReference>
<name>A0A2Z4U7S5_9FIRM</name>
<dbReference type="GO" id="GO:0003677">
    <property type="term" value="F:DNA binding"/>
    <property type="evidence" value="ECO:0007669"/>
    <property type="project" value="UniProtKB-KW"/>
</dbReference>
<protein>
    <submittedName>
        <fullName evidence="3">Transcriptional regulator</fullName>
    </submittedName>
</protein>
<proteinExistence type="predicted"/>
<feature type="domain" description="HTH cro/C1-type" evidence="2">
    <location>
        <begin position="16"/>
        <end position="72"/>
    </location>
</feature>
<dbReference type="GO" id="GO:0003700">
    <property type="term" value="F:DNA-binding transcription factor activity"/>
    <property type="evidence" value="ECO:0007669"/>
    <property type="project" value="TreeGrafter"/>
</dbReference>
<sequence length="77" mass="8875">MDEKRIRQFRELGLTISYYRKLKGLTQSELAQNVGLSRTHISNIEAPQVKTSLSLESLFDIADALDVPVKDFFDFRN</sequence>
<evidence type="ECO:0000313" key="4">
    <source>
        <dbReference type="Proteomes" id="UP000250003"/>
    </source>
</evidence>